<dbReference type="EMBL" id="CP000698">
    <property type="protein sequence ID" value="ABQ24559.1"/>
    <property type="molecule type" value="Genomic_DNA"/>
</dbReference>
<keyword evidence="2" id="KW-0810">Translation regulation</keyword>
<gene>
    <name evidence="5" type="ordered locus">Gura_0343</name>
</gene>
<dbReference type="SUPFAM" id="SSF55159">
    <property type="entry name" value="eIF1-like"/>
    <property type="match status" value="1"/>
</dbReference>
<evidence type="ECO:0000313" key="5">
    <source>
        <dbReference type="EMBL" id="ABQ24559.1"/>
    </source>
</evidence>
<dbReference type="PANTHER" id="PTHR12789">
    <property type="entry name" value="DENSITY-REGULATED PROTEIN HOMOLOG"/>
    <property type="match status" value="1"/>
</dbReference>
<dbReference type="FunFam" id="3.30.780.10:FF:000002">
    <property type="entry name" value="Stress response translation initiation inhibitor"/>
    <property type="match status" value="1"/>
</dbReference>
<evidence type="ECO:0000256" key="3">
    <source>
        <dbReference type="ARBA" id="ARBA00022917"/>
    </source>
</evidence>
<dbReference type="InterPro" id="IPR005872">
    <property type="entry name" value="SUI1_arc_bac"/>
</dbReference>
<dbReference type="GO" id="GO:0003743">
    <property type="term" value="F:translation initiation factor activity"/>
    <property type="evidence" value="ECO:0007669"/>
    <property type="project" value="UniProtKB-KW"/>
</dbReference>
<evidence type="ECO:0000256" key="1">
    <source>
        <dbReference type="ARBA" id="ARBA00005422"/>
    </source>
</evidence>
<dbReference type="HOGENOM" id="CLU_082805_4_0_7"/>
<dbReference type="GO" id="GO:0002188">
    <property type="term" value="P:translation reinitiation"/>
    <property type="evidence" value="ECO:0007669"/>
    <property type="project" value="TreeGrafter"/>
</dbReference>
<dbReference type="InterPro" id="IPR036877">
    <property type="entry name" value="SUI1_dom_sf"/>
</dbReference>
<reference evidence="5 6" key="1">
    <citation type="submission" date="2007-05" db="EMBL/GenBank/DDBJ databases">
        <title>Complete sequence of Geobacter uraniireducens Rf4.</title>
        <authorList>
            <consortium name="US DOE Joint Genome Institute"/>
            <person name="Copeland A."/>
            <person name="Lucas S."/>
            <person name="Lapidus A."/>
            <person name="Barry K."/>
            <person name="Detter J.C."/>
            <person name="Glavina del Rio T."/>
            <person name="Hammon N."/>
            <person name="Israni S."/>
            <person name="Dalin E."/>
            <person name="Tice H."/>
            <person name="Pitluck S."/>
            <person name="Chertkov O."/>
            <person name="Brettin T."/>
            <person name="Bruce D."/>
            <person name="Han C."/>
            <person name="Schmutz J."/>
            <person name="Larimer F."/>
            <person name="Land M."/>
            <person name="Hauser L."/>
            <person name="Kyrpides N."/>
            <person name="Mikhailova N."/>
            <person name="Shelobolina E."/>
            <person name="Aklujkar M."/>
            <person name="Lovley D."/>
            <person name="Richardson P."/>
        </authorList>
    </citation>
    <scope>NUCLEOTIDE SEQUENCE [LARGE SCALE GENOMIC DNA]</scope>
    <source>
        <strain evidence="5 6">Rf4</strain>
    </source>
</reference>
<comment type="similarity">
    <text evidence="1">Belongs to the SUI1 family.</text>
</comment>
<sequence>MKRDQSQNSRLVYSSELGRICPDCGKSTAGCICRRKPAQTAGDGIVRVLRESKGRGGKTVTVITGVPLNDEALKALAGELKRRCGTGGTLKEGSIEIQGDHRELLVIELEKRGYRVKKAGG</sequence>
<evidence type="ECO:0000313" key="6">
    <source>
        <dbReference type="Proteomes" id="UP000006695"/>
    </source>
</evidence>
<organism evidence="5 6">
    <name type="scientific">Geotalea uraniireducens (strain Rf4)</name>
    <name type="common">Geobacter uraniireducens</name>
    <dbReference type="NCBI Taxonomy" id="351605"/>
    <lineage>
        <taxon>Bacteria</taxon>
        <taxon>Pseudomonadati</taxon>
        <taxon>Thermodesulfobacteriota</taxon>
        <taxon>Desulfuromonadia</taxon>
        <taxon>Geobacterales</taxon>
        <taxon>Geobacteraceae</taxon>
        <taxon>Geotalea</taxon>
    </lineage>
</organism>
<protein>
    <submittedName>
        <fullName evidence="5">Translation initiation factor 1 (EIF-1/SUI1)</fullName>
    </submittedName>
</protein>
<evidence type="ECO:0000259" key="4">
    <source>
        <dbReference type="PROSITE" id="PS50296"/>
    </source>
</evidence>
<dbReference type="KEGG" id="gur:Gura_0343"/>
<dbReference type="Proteomes" id="UP000006695">
    <property type="component" value="Chromosome"/>
</dbReference>
<keyword evidence="3" id="KW-0648">Protein biosynthesis</keyword>
<dbReference type="PIRSF" id="PIRSF037511">
    <property type="entry name" value="Transl_init_SUI1_pro"/>
    <property type="match status" value="1"/>
</dbReference>
<accession>A5GCY5</accession>
<dbReference type="AlphaFoldDB" id="A5GCY5"/>
<dbReference type="Pfam" id="PF01253">
    <property type="entry name" value="SUI1"/>
    <property type="match status" value="1"/>
</dbReference>
<name>A5GCY5_GEOUR</name>
<dbReference type="RefSeq" id="WP_011937285.1">
    <property type="nucleotide sequence ID" value="NC_009483.1"/>
</dbReference>
<dbReference type="NCBIfam" id="TIGR01158">
    <property type="entry name" value="SUI1_rel"/>
    <property type="match status" value="1"/>
</dbReference>
<dbReference type="GO" id="GO:0001731">
    <property type="term" value="P:formation of translation preinitiation complex"/>
    <property type="evidence" value="ECO:0007669"/>
    <property type="project" value="TreeGrafter"/>
</dbReference>
<dbReference type="PANTHER" id="PTHR12789:SF0">
    <property type="entry name" value="DENSITY-REGULATED PROTEIN"/>
    <property type="match status" value="1"/>
</dbReference>
<dbReference type="OrthoDB" id="9792915at2"/>
<dbReference type="InterPro" id="IPR001950">
    <property type="entry name" value="SUI1"/>
</dbReference>
<dbReference type="PROSITE" id="PS50296">
    <property type="entry name" value="SUI1"/>
    <property type="match status" value="1"/>
</dbReference>
<keyword evidence="5" id="KW-0396">Initiation factor</keyword>
<dbReference type="InterPro" id="IPR050318">
    <property type="entry name" value="DENR/SUI1_TIF"/>
</dbReference>
<feature type="domain" description="SUI1" evidence="4">
    <location>
        <begin position="47"/>
        <end position="113"/>
    </location>
</feature>
<dbReference type="GO" id="GO:0006417">
    <property type="term" value="P:regulation of translation"/>
    <property type="evidence" value="ECO:0007669"/>
    <property type="project" value="UniProtKB-KW"/>
</dbReference>
<proteinExistence type="inferred from homology"/>
<keyword evidence="6" id="KW-1185">Reference proteome</keyword>
<dbReference type="CDD" id="cd11567">
    <property type="entry name" value="YciH_like"/>
    <property type="match status" value="1"/>
</dbReference>
<dbReference type="Gene3D" id="3.30.780.10">
    <property type="entry name" value="SUI1-like domain"/>
    <property type="match status" value="1"/>
</dbReference>
<dbReference type="STRING" id="351605.Gura_0343"/>
<dbReference type="GO" id="GO:0003729">
    <property type="term" value="F:mRNA binding"/>
    <property type="evidence" value="ECO:0007669"/>
    <property type="project" value="TreeGrafter"/>
</dbReference>
<evidence type="ECO:0000256" key="2">
    <source>
        <dbReference type="ARBA" id="ARBA00022845"/>
    </source>
</evidence>
<dbReference type="NCBIfam" id="NF005297">
    <property type="entry name" value="PRK06824.1"/>
    <property type="match status" value="1"/>
</dbReference>